<dbReference type="Proteomes" id="UP001139264">
    <property type="component" value="Unassembled WGS sequence"/>
</dbReference>
<dbReference type="Pfam" id="PF13398">
    <property type="entry name" value="Peptidase_M50B"/>
    <property type="match status" value="1"/>
</dbReference>
<keyword evidence="1" id="KW-0472">Membrane</keyword>
<dbReference type="InterPro" id="IPR049500">
    <property type="entry name" value="Peptidase_M50B-like"/>
</dbReference>
<sequence>MDTGAAGSIISAWFSKVANGFARGTPLEVDWTVLVLIVAGAAVLTVPRPTWRWFGLFVTFVHELGHAFAALMTGQMVKGIHLRFDHSGQMRSMGRSRLAAAWTGFWGYPVPAVVGALLVWAAFNGWAGFALSTGALVLLAALLFIRNAQGLVIACGCAGVSVLLVWFASPFAVSCITLGVGIALLAGAVRDWFNVLGVHTRRRRSLQSSDAFILYQRTGVPAVLWLAAFAVVIAASAAAALWWFRPAVG</sequence>
<protein>
    <submittedName>
        <fullName evidence="2">M50 family metallopeptidase</fullName>
    </submittedName>
</protein>
<gene>
    <name evidence="2" type="ORF">LJ751_11670</name>
</gene>
<comment type="caution">
    <text evidence="2">The sequence shown here is derived from an EMBL/GenBank/DDBJ whole genome shotgun (WGS) entry which is preliminary data.</text>
</comment>
<dbReference type="RefSeq" id="WP_227908300.1">
    <property type="nucleotide sequence ID" value="NZ_CP095461.1"/>
</dbReference>
<organism evidence="2 3">
    <name type="scientific">Arthrobacter gengyunqii</name>
    <dbReference type="NCBI Taxonomy" id="2886940"/>
    <lineage>
        <taxon>Bacteria</taxon>
        <taxon>Bacillati</taxon>
        <taxon>Actinomycetota</taxon>
        <taxon>Actinomycetes</taxon>
        <taxon>Micrococcales</taxon>
        <taxon>Micrococcaceae</taxon>
        <taxon>Arthrobacter</taxon>
    </lineage>
</organism>
<feature type="transmembrane region" description="Helical" evidence="1">
    <location>
        <begin position="151"/>
        <end position="172"/>
    </location>
</feature>
<keyword evidence="1" id="KW-1133">Transmembrane helix</keyword>
<evidence type="ECO:0000313" key="2">
    <source>
        <dbReference type="EMBL" id="MCC3270007.1"/>
    </source>
</evidence>
<name>A0A9X1M3N1_9MICC</name>
<dbReference type="EMBL" id="JAJFZP010000009">
    <property type="protein sequence ID" value="MCC3270007.1"/>
    <property type="molecule type" value="Genomic_DNA"/>
</dbReference>
<reference evidence="2" key="1">
    <citation type="submission" date="2021-10" db="EMBL/GenBank/DDBJ databases">
        <title>Novel species in genus Arthrobacter.</title>
        <authorList>
            <person name="Liu Y."/>
        </authorList>
    </citation>
    <scope>NUCLEOTIDE SEQUENCE</scope>
    <source>
        <strain evidence="2">Zg-Y809</strain>
    </source>
</reference>
<accession>A0A9X1M3N1</accession>
<feature type="transmembrane region" description="Helical" evidence="1">
    <location>
        <begin position="219"/>
        <end position="244"/>
    </location>
</feature>
<feature type="transmembrane region" description="Helical" evidence="1">
    <location>
        <begin position="126"/>
        <end position="144"/>
    </location>
</feature>
<evidence type="ECO:0000256" key="1">
    <source>
        <dbReference type="SAM" id="Phobius"/>
    </source>
</evidence>
<proteinExistence type="predicted"/>
<evidence type="ECO:0000313" key="3">
    <source>
        <dbReference type="Proteomes" id="UP001139264"/>
    </source>
</evidence>
<keyword evidence="1" id="KW-0812">Transmembrane</keyword>
<dbReference type="AlphaFoldDB" id="A0A9X1M3N1"/>
<feature type="transmembrane region" description="Helical" evidence="1">
    <location>
        <begin position="178"/>
        <end position="198"/>
    </location>
</feature>
<feature type="transmembrane region" description="Helical" evidence="1">
    <location>
        <begin position="98"/>
        <end position="120"/>
    </location>
</feature>